<keyword evidence="3 6" id="KW-0812">Transmembrane</keyword>
<organism evidence="8 9">
    <name type="scientific">Moritella yayanosii</name>
    <dbReference type="NCBI Taxonomy" id="69539"/>
    <lineage>
        <taxon>Bacteria</taxon>
        <taxon>Pseudomonadati</taxon>
        <taxon>Pseudomonadota</taxon>
        <taxon>Gammaproteobacteria</taxon>
        <taxon>Alteromonadales</taxon>
        <taxon>Moritellaceae</taxon>
        <taxon>Moritella</taxon>
    </lineage>
</organism>
<keyword evidence="4 6" id="KW-1133">Transmembrane helix</keyword>
<dbReference type="RefSeq" id="WP_112715613.1">
    <property type="nucleotide sequence ID" value="NZ_LS483250.1"/>
</dbReference>
<comment type="subcellular location">
    <subcellularLocation>
        <location evidence="1">Cell membrane</location>
        <topology evidence="1">Multi-pass membrane protein</topology>
    </subcellularLocation>
</comment>
<dbReference type="InterPro" id="IPR033480">
    <property type="entry name" value="sCache_2"/>
</dbReference>
<evidence type="ECO:0000259" key="7">
    <source>
        <dbReference type="SMART" id="SM01049"/>
    </source>
</evidence>
<dbReference type="AlphaFoldDB" id="A0A330LQ58"/>
<proteinExistence type="predicted"/>
<dbReference type="KEGG" id="mya:MORIYA_2648"/>
<evidence type="ECO:0000313" key="8">
    <source>
        <dbReference type="EMBL" id="SQD79124.1"/>
    </source>
</evidence>
<feature type="transmembrane region" description="Helical" evidence="6">
    <location>
        <begin position="7"/>
        <end position="32"/>
    </location>
</feature>
<sequence length="194" mass="21993">MCRRCSIICKIILCVVLSLIALVFTAFGYLSILRGEMLAERKSRLVNIIDKTEAIFQRYDLYYQSGVLSLEQAQKQALQRLSLLDGNYIFVFDDDYTLLASLGGVDDSNPNVKMLQDTDGDFTYQTIHEQAKQLTEGTFVSYCFPLFIGGKTVRKISYSKRFPTWGWTYGAGVYIDDIDASISHTLISFDELVV</sequence>
<evidence type="ECO:0000313" key="9">
    <source>
        <dbReference type="Proteomes" id="UP000250163"/>
    </source>
</evidence>
<feature type="domain" description="Single Cache" evidence="7">
    <location>
        <begin position="34"/>
        <end position="125"/>
    </location>
</feature>
<keyword evidence="5 6" id="KW-0472">Membrane</keyword>
<evidence type="ECO:0000256" key="4">
    <source>
        <dbReference type="ARBA" id="ARBA00022989"/>
    </source>
</evidence>
<dbReference type="Proteomes" id="UP000250163">
    <property type="component" value="Chromosome MORIYA"/>
</dbReference>
<evidence type="ECO:0000256" key="6">
    <source>
        <dbReference type="SAM" id="Phobius"/>
    </source>
</evidence>
<evidence type="ECO:0000256" key="2">
    <source>
        <dbReference type="ARBA" id="ARBA00022475"/>
    </source>
</evidence>
<gene>
    <name evidence="8" type="ORF">MORIYA_2648</name>
</gene>
<evidence type="ECO:0000256" key="1">
    <source>
        <dbReference type="ARBA" id="ARBA00004651"/>
    </source>
</evidence>
<dbReference type="GO" id="GO:0005886">
    <property type="term" value="C:plasma membrane"/>
    <property type="evidence" value="ECO:0007669"/>
    <property type="project" value="UniProtKB-SubCell"/>
</dbReference>
<dbReference type="CDD" id="cd18774">
    <property type="entry name" value="PDC2_HK_sensor"/>
    <property type="match status" value="1"/>
</dbReference>
<keyword evidence="9" id="KW-1185">Reference proteome</keyword>
<evidence type="ECO:0000256" key="3">
    <source>
        <dbReference type="ARBA" id="ARBA00022692"/>
    </source>
</evidence>
<dbReference type="Pfam" id="PF17200">
    <property type="entry name" value="sCache_2"/>
    <property type="match status" value="1"/>
</dbReference>
<keyword evidence="2" id="KW-1003">Cell membrane</keyword>
<evidence type="ECO:0000256" key="5">
    <source>
        <dbReference type="ARBA" id="ARBA00023136"/>
    </source>
</evidence>
<dbReference type="SMART" id="SM01049">
    <property type="entry name" value="Cache_2"/>
    <property type="match status" value="1"/>
</dbReference>
<reference evidence="9" key="1">
    <citation type="submission" date="2018-05" db="EMBL/GenBank/DDBJ databases">
        <authorList>
            <person name="Cea G.-C."/>
            <person name="William W."/>
        </authorList>
    </citation>
    <scope>NUCLEOTIDE SEQUENCE [LARGE SCALE GENOMIC DNA]</scope>
    <source>
        <strain evidence="9">DB21MT 5</strain>
    </source>
</reference>
<name>A0A330LQ58_9GAMM</name>
<dbReference type="OrthoDB" id="2489132at2"/>
<protein>
    <submittedName>
        <fullName evidence="8">Chemotaxis sensory transducer</fullName>
    </submittedName>
</protein>
<dbReference type="EMBL" id="LS483250">
    <property type="protein sequence ID" value="SQD79124.1"/>
    <property type="molecule type" value="Genomic_DNA"/>
</dbReference>
<accession>A0A330LQ58</accession>
<dbReference type="Gene3D" id="3.30.450.20">
    <property type="entry name" value="PAS domain"/>
    <property type="match status" value="1"/>
</dbReference>